<reference evidence="2 3" key="1">
    <citation type="submission" date="2021-06" db="EMBL/GenBank/DDBJ databases">
        <authorList>
            <person name="Palmer J.M."/>
        </authorList>
    </citation>
    <scope>NUCLEOTIDE SEQUENCE [LARGE SCALE GENOMIC DNA]</scope>
    <source>
        <strain evidence="2 3">CL_MEX2019</strain>
        <tissue evidence="2">Muscle</tissue>
    </source>
</reference>
<evidence type="ECO:0000313" key="3">
    <source>
        <dbReference type="Proteomes" id="UP001352852"/>
    </source>
</evidence>
<keyword evidence="3" id="KW-1185">Reference proteome</keyword>
<sequence length="70" mass="7942">MSSMSVRRCGKESSTSPTSDPATPPQPPGMPHWQRNLTTSLPLSRLIHQWRTHRSCHPSTARPSLCRHRK</sequence>
<dbReference type="EMBL" id="JAHUTJ010008206">
    <property type="protein sequence ID" value="MED6266256.1"/>
    <property type="molecule type" value="Genomic_DNA"/>
</dbReference>
<evidence type="ECO:0000313" key="2">
    <source>
        <dbReference type="EMBL" id="MED6266256.1"/>
    </source>
</evidence>
<gene>
    <name evidence="2" type="ORF">CHARACLAT_000272</name>
</gene>
<accession>A0ABU7CTH8</accession>
<proteinExistence type="predicted"/>
<dbReference type="Proteomes" id="UP001352852">
    <property type="component" value="Unassembled WGS sequence"/>
</dbReference>
<name>A0ABU7CTH8_9TELE</name>
<protein>
    <submittedName>
        <fullName evidence="2">Uncharacterized protein</fullName>
    </submittedName>
</protein>
<evidence type="ECO:0000256" key="1">
    <source>
        <dbReference type="SAM" id="MobiDB-lite"/>
    </source>
</evidence>
<organism evidence="2 3">
    <name type="scientific">Characodon lateralis</name>
    <dbReference type="NCBI Taxonomy" id="208331"/>
    <lineage>
        <taxon>Eukaryota</taxon>
        <taxon>Metazoa</taxon>
        <taxon>Chordata</taxon>
        <taxon>Craniata</taxon>
        <taxon>Vertebrata</taxon>
        <taxon>Euteleostomi</taxon>
        <taxon>Actinopterygii</taxon>
        <taxon>Neopterygii</taxon>
        <taxon>Teleostei</taxon>
        <taxon>Neoteleostei</taxon>
        <taxon>Acanthomorphata</taxon>
        <taxon>Ovalentaria</taxon>
        <taxon>Atherinomorphae</taxon>
        <taxon>Cyprinodontiformes</taxon>
        <taxon>Goodeidae</taxon>
        <taxon>Characodon</taxon>
    </lineage>
</organism>
<comment type="caution">
    <text evidence="2">The sequence shown here is derived from an EMBL/GenBank/DDBJ whole genome shotgun (WGS) entry which is preliminary data.</text>
</comment>
<feature type="region of interest" description="Disordered" evidence="1">
    <location>
        <begin position="1"/>
        <end position="39"/>
    </location>
</feature>